<sequence length="57" mass="6445">MQQITLNFFKTGNPLPQMMILSLGVPRMCKSRWIREGNCASIRTSSSNTSLTLRLKS</sequence>
<dbReference type="AlphaFoldDB" id="A0A0A9T0Z0"/>
<reference evidence="1" key="1">
    <citation type="submission" date="2014-09" db="EMBL/GenBank/DDBJ databases">
        <authorList>
            <person name="Magalhaes I.L.F."/>
            <person name="Oliveira U."/>
            <person name="Santos F.R."/>
            <person name="Vidigal T.H.D.A."/>
            <person name="Brescovit A.D."/>
            <person name="Santos A.J."/>
        </authorList>
    </citation>
    <scope>NUCLEOTIDE SEQUENCE</scope>
    <source>
        <tissue evidence="1">Shoot tissue taken approximately 20 cm above the soil surface</tissue>
    </source>
</reference>
<dbReference type="EMBL" id="GBRH01240975">
    <property type="protein sequence ID" value="JAD56920.1"/>
    <property type="molecule type" value="Transcribed_RNA"/>
</dbReference>
<accession>A0A0A9T0Z0</accession>
<reference evidence="1" key="2">
    <citation type="journal article" date="2015" name="Data Brief">
        <title>Shoot transcriptome of the giant reed, Arundo donax.</title>
        <authorList>
            <person name="Barrero R.A."/>
            <person name="Guerrero F.D."/>
            <person name="Moolhuijzen P."/>
            <person name="Goolsby J.A."/>
            <person name="Tidwell J."/>
            <person name="Bellgard S.E."/>
            <person name="Bellgard M.I."/>
        </authorList>
    </citation>
    <scope>NUCLEOTIDE SEQUENCE</scope>
    <source>
        <tissue evidence="1">Shoot tissue taken approximately 20 cm above the soil surface</tissue>
    </source>
</reference>
<proteinExistence type="predicted"/>
<protein>
    <submittedName>
        <fullName evidence="1">Uncharacterized protein</fullName>
    </submittedName>
</protein>
<name>A0A0A9T0Z0_ARUDO</name>
<evidence type="ECO:0000313" key="1">
    <source>
        <dbReference type="EMBL" id="JAD56920.1"/>
    </source>
</evidence>
<organism evidence="1">
    <name type="scientific">Arundo donax</name>
    <name type="common">Giant reed</name>
    <name type="synonym">Donax arundinaceus</name>
    <dbReference type="NCBI Taxonomy" id="35708"/>
    <lineage>
        <taxon>Eukaryota</taxon>
        <taxon>Viridiplantae</taxon>
        <taxon>Streptophyta</taxon>
        <taxon>Embryophyta</taxon>
        <taxon>Tracheophyta</taxon>
        <taxon>Spermatophyta</taxon>
        <taxon>Magnoliopsida</taxon>
        <taxon>Liliopsida</taxon>
        <taxon>Poales</taxon>
        <taxon>Poaceae</taxon>
        <taxon>PACMAD clade</taxon>
        <taxon>Arundinoideae</taxon>
        <taxon>Arundineae</taxon>
        <taxon>Arundo</taxon>
    </lineage>
</organism>